<comment type="caution">
    <text evidence="2">The sequence shown here is derived from an EMBL/GenBank/DDBJ whole genome shotgun (WGS) entry which is preliminary data.</text>
</comment>
<proteinExistence type="predicted"/>
<dbReference type="Proteomes" id="UP000451471">
    <property type="component" value="Unassembled WGS sequence"/>
</dbReference>
<organism evidence="2 3">
    <name type="scientific">Halomarina oriensis</name>
    <dbReference type="NCBI Taxonomy" id="671145"/>
    <lineage>
        <taxon>Archaea</taxon>
        <taxon>Methanobacteriati</taxon>
        <taxon>Methanobacteriota</taxon>
        <taxon>Stenosarchaea group</taxon>
        <taxon>Halobacteria</taxon>
        <taxon>Halobacteriales</taxon>
        <taxon>Natronomonadaceae</taxon>
        <taxon>Halomarina</taxon>
    </lineage>
</organism>
<feature type="domain" description="Profilin fold" evidence="1">
    <location>
        <begin position="134"/>
        <end position="226"/>
    </location>
</feature>
<protein>
    <recommendedName>
        <fullName evidence="1">Profilin fold domain-containing protein</fullName>
    </recommendedName>
</protein>
<dbReference type="RefSeq" id="WP_158206623.1">
    <property type="nucleotide sequence ID" value="NZ_WSZK01000049.1"/>
</dbReference>
<accession>A0A6B0GYY9</accession>
<evidence type="ECO:0000313" key="2">
    <source>
        <dbReference type="EMBL" id="MWG36978.1"/>
    </source>
</evidence>
<evidence type="ECO:0000259" key="1">
    <source>
        <dbReference type="Pfam" id="PF26420"/>
    </source>
</evidence>
<evidence type="ECO:0000313" key="3">
    <source>
        <dbReference type="Proteomes" id="UP000451471"/>
    </source>
</evidence>
<feature type="domain" description="Profilin fold" evidence="1">
    <location>
        <begin position="15"/>
        <end position="109"/>
    </location>
</feature>
<dbReference type="InterPro" id="IPR058872">
    <property type="entry name" value="Halo_prof"/>
</dbReference>
<dbReference type="Pfam" id="PF26420">
    <property type="entry name" value="Halo_prof"/>
    <property type="match status" value="2"/>
</dbReference>
<gene>
    <name evidence="2" type="ORF">GQS65_21240</name>
</gene>
<sequence>MTDPADYEVADAEAAATRRNELVAAVTDHAGIIARELALLQGGDYGQASFKTSAGEWTVKYEAGDLEYLRFETRSGRETYVVSTKQPPDAAALADAMEDYGAFVRAFNDHVRSKVGVLDDVPEAFPDVVSTADAVAERDRIVGRIRETCDAIADQLHRYEGGDYGTFAARVDGSRWELKREASSTAYLRVGGSGGVYLVSQYEPPSAEAVRDHVEGFTGFVEAFNDHVEEVEADLSRITL</sequence>
<name>A0A6B0GYY9_9EURY</name>
<keyword evidence="3" id="KW-1185">Reference proteome</keyword>
<dbReference type="OrthoDB" id="200571at2157"/>
<dbReference type="EMBL" id="WSZK01000049">
    <property type="protein sequence ID" value="MWG36978.1"/>
    <property type="molecule type" value="Genomic_DNA"/>
</dbReference>
<dbReference type="AlphaFoldDB" id="A0A6B0GYY9"/>
<reference evidence="2 3" key="1">
    <citation type="submission" date="2019-12" db="EMBL/GenBank/DDBJ databases">
        <title>Halocatena pleomorpha gen. nov. sp. nov., an extremely halophilic archaeon of family Halobacteriaceae isolated from saltpan soil.</title>
        <authorList>
            <person name="Pal Y."/>
            <person name="Verma A."/>
            <person name="Krishnamurthi S."/>
            <person name="Kumar P."/>
        </authorList>
    </citation>
    <scope>NUCLEOTIDE SEQUENCE [LARGE SCALE GENOMIC DNA]</scope>
    <source>
        <strain evidence="2 3">JCM 16495</strain>
    </source>
</reference>